<name>A0ACA9TCE4_BIOOC</name>
<comment type="caution">
    <text evidence="1">The sequence shown here is derived from an EMBL/GenBank/DDBJ whole genome shotgun (WGS) entry which is preliminary data.</text>
</comment>
<reference evidence="1" key="1">
    <citation type="submission" date="2020-04" db="EMBL/GenBank/DDBJ databases">
        <authorList>
            <person name="Broberg M."/>
        </authorList>
    </citation>
    <scope>NUCLEOTIDE SEQUENCE</scope>
</reference>
<dbReference type="Proteomes" id="UP000836387">
    <property type="component" value="Unassembled WGS sequence"/>
</dbReference>
<keyword evidence="2" id="KW-1185">Reference proteome</keyword>
<accession>A0ACA9TCE4</accession>
<gene>
    <name evidence="1" type="ORF">CRV2_00006749</name>
</gene>
<dbReference type="EMBL" id="CADEHS020000002">
    <property type="protein sequence ID" value="CAG9938326.1"/>
    <property type="molecule type" value="Genomic_DNA"/>
</dbReference>
<proteinExistence type="predicted"/>
<evidence type="ECO:0000313" key="2">
    <source>
        <dbReference type="Proteomes" id="UP000836387"/>
    </source>
</evidence>
<sequence>MTLMMKVKSDRNQASNRNDEFPSKTADFLAFRNLNASSFDGHDAQKLACLKRFDKSFKKIEGVIKTNMDAAGHQGMMVALARRADMKINMIPWKTKNLAKDRMILLKHTMSMPEISIHSSGLQSRKEMNVLEGQENSSTRSQIPPQTDSYGLPNATVLIMLCFLRQRPLNAVSKEYMEVTTPGRAFNDEISSWKFDSGAE</sequence>
<organism evidence="1 2">
    <name type="scientific">Clonostachys rosea f. rosea IK726</name>
    <dbReference type="NCBI Taxonomy" id="1349383"/>
    <lineage>
        <taxon>Eukaryota</taxon>
        <taxon>Fungi</taxon>
        <taxon>Dikarya</taxon>
        <taxon>Ascomycota</taxon>
        <taxon>Pezizomycotina</taxon>
        <taxon>Sordariomycetes</taxon>
        <taxon>Hypocreomycetidae</taxon>
        <taxon>Hypocreales</taxon>
        <taxon>Bionectriaceae</taxon>
        <taxon>Clonostachys</taxon>
    </lineage>
</organism>
<reference evidence="1" key="2">
    <citation type="submission" date="2021-10" db="EMBL/GenBank/DDBJ databases">
        <authorList>
            <person name="Piombo E."/>
        </authorList>
    </citation>
    <scope>NUCLEOTIDE SEQUENCE</scope>
</reference>
<evidence type="ECO:0000313" key="1">
    <source>
        <dbReference type="EMBL" id="CAG9938326.1"/>
    </source>
</evidence>
<protein>
    <submittedName>
        <fullName evidence="1">Uncharacterized protein</fullName>
    </submittedName>
</protein>